<evidence type="ECO:0000313" key="5">
    <source>
        <dbReference type="Proteomes" id="UP000175706"/>
    </source>
</evidence>
<dbReference type="AlphaFoldDB" id="A0A1E8B789"/>
<gene>
    <name evidence="4" type="ORF">BWGOE8_26260</name>
</gene>
<dbReference type="GO" id="GO:0008477">
    <property type="term" value="F:purine nucleosidase activity"/>
    <property type="evidence" value="ECO:0007669"/>
    <property type="project" value="TreeGrafter"/>
</dbReference>
<keyword evidence="2" id="KW-0326">Glycosidase</keyword>
<dbReference type="PANTHER" id="PTHR12304">
    <property type="entry name" value="INOSINE-URIDINE PREFERRING NUCLEOSIDE HYDROLASE"/>
    <property type="match status" value="1"/>
</dbReference>
<evidence type="ECO:0000259" key="3">
    <source>
        <dbReference type="Pfam" id="PF01156"/>
    </source>
</evidence>
<dbReference type="Gene3D" id="3.90.245.10">
    <property type="entry name" value="Ribonucleoside hydrolase-like"/>
    <property type="match status" value="1"/>
</dbReference>
<keyword evidence="1 4" id="KW-0378">Hydrolase</keyword>
<proteinExistence type="predicted"/>
<name>A0A1E8B789_BACMY</name>
<dbReference type="Proteomes" id="UP000175706">
    <property type="component" value="Unassembled WGS sequence"/>
</dbReference>
<dbReference type="InterPro" id="IPR001910">
    <property type="entry name" value="Inosine/uridine_hydrolase_dom"/>
</dbReference>
<reference evidence="4 5" key="1">
    <citation type="submission" date="2016-05" db="EMBL/GenBank/DDBJ databases">
        <title>Bacillus thuringiensis and Bacillus weihenstephanensis as novel biocontrol agents of wilt causing Verticillium species.</title>
        <authorList>
            <person name="Hollensteiner J."/>
            <person name="Wemheuer F."/>
            <person name="Harting R."/>
            <person name="Kolarzyk A."/>
            <person name="Diaz-Valerio S."/>
            <person name="Poehlein A."/>
            <person name="Brzuszkiewicz E."/>
            <person name="Nesemann K."/>
            <person name="Braus-Stromeyer S."/>
            <person name="Braus G."/>
            <person name="Daniel R."/>
            <person name="Liesegang H."/>
        </authorList>
    </citation>
    <scope>NUCLEOTIDE SEQUENCE [LARGE SCALE GENOMIC DNA]</scope>
    <source>
        <strain evidence="4 5">GOE8</strain>
    </source>
</reference>
<protein>
    <submittedName>
        <fullName evidence="4">Nucleoside hydrolase</fullName>
    </submittedName>
</protein>
<dbReference type="PATRIC" id="fig|86662.25.peg.2673"/>
<dbReference type="CDD" id="cd00455">
    <property type="entry name" value="nuc_hydro"/>
    <property type="match status" value="1"/>
</dbReference>
<dbReference type="EMBL" id="LXLT01000034">
    <property type="protein sequence ID" value="OFD78910.1"/>
    <property type="molecule type" value="Genomic_DNA"/>
</dbReference>
<sequence length="313" mass="34488">MKGERFLKKVLFFGDPGIDDSFAIMYGLLHPEIEIVGIVTGYGNVEHIHAAHNAAYILQLANRQDIPVISGATKPLTNEITTYYPEIHGPEGLGPIHVPESVLSIPIYNFGSIAAILVKNGEDLTIVDVGRSTSLAIAFNLWSDLMLNVKGIYFMGGVFLEAGNVTPLAEANVYGDPIASQIVFQQAKNITLFPLNVTNKTVLTPNVFTYILANTKNSFKPIMKPLYDYYLSAHQKLNPSIEGPLLHDVLAISGLVNPTFLNYTSRKVTVDICGETKGQTFADFRPHSKSEGARIALQLDEEKFIQDFMEIML</sequence>
<dbReference type="InterPro" id="IPR023186">
    <property type="entry name" value="IUNH"/>
</dbReference>
<dbReference type="PANTHER" id="PTHR12304:SF4">
    <property type="entry name" value="URIDINE NUCLEOSIDASE"/>
    <property type="match status" value="1"/>
</dbReference>
<dbReference type="SUPFAM" id="SSF53590">
    <property type="entry name" value="Nucleoside hydrolase"/>
    <property type="match status" value="1"/>
</dbReference>
<dbReference type="GO" id="GO:0006152">
    <property type="term" value="P:purine nucleoside catabolic process"/>
    <property type="evidence" value="ECO:0007669"/>
    <property type="project" value="TreeGrafter"/>
</dbReference>
<dbReference type="InterPro" id="IPR036452">
    <property type="entry name" value="Ribo_hydro-like"/>
</dbReference>
<organism evidence="4 5">
    <name type="scientific">Bacillus mycoides</name>
    <dbReference type="NCBI Taxonomy" id="1405"/>
    <lineage>
        <taxon>Bacteria</taxon>
        <taxon>Bacillati</taxon>
        <taxon>Bacillota</taxon>
        <taxon>Bacilli</taxon>
        <taxon>Bacillales</taxon>
        <taxon>Bacillaceae</taxon>
        <taxon>Bacillus</taxon>
        <taxon>Bacillus cereus group</taxon>
    </lineage>
</organism>
<comment type="caution">
    <text evidence="4">The sequence shown here is derived from an EMBL/GenBank/DDBJ whole genome shotgun (WGS) entry which is preliminary data.</text>
</comment>
<feature type="domain" description="Inosine/uridine-preferring nucleoside hydrolase" evidence="3">
    <location>
        <begin position="11"/>
        <end position="305"/>
    </location>
</feature>
<evidence type="ECO:0000313" key="4">
    <source>
        <dbReference type="EMBL" id="OFD78910.1"/>
    </source>
</evidence>
<accession>A0A1E8B789</accession>
<evidence type="ECO:0000256" key="2">
    <source>
        <dbReference type="ARBA" id="ARBA00023295"/>
    </source>
</evidence>
<dbReference type="GO" id="GO:0005829">
    <property type="term" value="C:cytosol"/>
    <property type="evidence" value="ECO:0007669"/>
    <property type="project" value="TreeGrafter"/>
</dbReference>
<dbReference type="Pfam" id="PF01156">
    <property type="entry name" value="IU_nuc_hydro"/>
    <property type="match status" value="1"/>
</dbReference>
<evidence type="ECO:0000256" key="1">
    <source>
        <dbReference type="ARBA" id="ARBA00022801"/>
    </source>
</evidence>